<keyword evidence="6" id="KW-1185">Reference proteome</keyword>
<comment type="caution">
    <text evidence="5">The sequence shown here is derived from an EMBL/GenBank/DDBJ whole genome shotgun (WGS) entry which is preliminary data.</text>
</comment>
<dbReference type="AlphaFoldDB" id="A0A9Q0SJT1"/>
<reference evidence="5" key="2">
    <citation type="journal article" date="2023" name="Int. J. Mol. Sci.">
        <title>De Novo Assembly and Annotation of 11 Diverse Shrub Willow (Salix) Genomes Reveals Novel Gene Organization in Sex-Linked Regions.</title>
        <authorList>
            <person name="Hyden B."/>
            <person name="Feng K."/>
            <person name="Yates T.B."/>
            <person name="Jawdy S."/>
            <person name="Cereghino C."/>
            <person name="Smart L.B."/>
            <person name="Muchero W."/>
        </authorList>
    </citation>
    <scope>NUCLEOTIDE SEQUENCE</scope>
    <source>
        <tissue evidence="5">Shoot tip</tissue>
    </source>
</reference>
<keyword evidence="3" id="KW-0964">Secreted</keyword>
<evidence type="ECO:0000313" key="6">
    <source>
        <dbReference type="Proteomes" id="UP001151532"/>
    </source>
</evidence>
<sequence>MEVASMKNSALLPIVLLSTYSLKFLKLSNAVQAAKSGAGSHLPTNTTKKMIQIAVKTASTTQLINVHHSFEAGGDGGGPSECDKQYHSDDTPVVALSTGYLIIPKHISLSTALRRMEMAERGGCFNKITISGNGLKVKAMVVDECDSMRGCDEAHDYQPPCDNNIVDASKAVWVALGGPSDDWGDLDITWSDAWFAPPEIFTVTNDVFNDS</sequence>
<comment type="subcellular location">
    <subcellularLocation>
        <location evidence="1">Secreted</location>
    </subcellularLocation>
</comment>
<evidence type="ECO:0000256" key="3">
    <source>
        <dbReference type="ARBA" id="ARBA00022525"/>
    </source>
</evidence>
<evidence type="ECO:0000313" key="5">
    <source>
        <dbReference type="EMBL" id="KAJ6679650.1"/>
    </source>
</evidence>
<comment type="similarity">
    <text evidence="2">Belongs to the kiwellin family.</text>
</comment>
<dbReference type="InterPro" id="IPR036908">
    <property type="entry name" value="RlpA-like_sf"/>
</dbReference>
<evidence type="ECO:0000256" key="1">
    <source>
        <dbReference type="ARBA" id="ARBA00004613"/>
    </source>
</evidence>
<gene>
    <name evidence="5" type="ORF">OIU79_019400</name>
</gene>
<dbReference type="PANTHER" id="PTHR33191:SF58">
    <property type="entry name" value="RIPENING-RELATED PROTEIN 1"/>
    <property type="match status" value="1"/>
</dbReference>
<dbReference type="OrthoDB" id="406505at2759"/>
<dbReference type="InterPro" id="IPR039271">
    <property type="entry name" value="Kiwellin-like"/>
</dbReference>
<evidence type="ECO:0000256" key="2">
    <source>
        <dbReference type="ARBA" id="ARBA00005592"/>
    </source>
</evidence>
<dbReference type="SUPFAM" id="SSF50685">
    <property type="entry name" value="Barwin-like endoglucanases"/>
    <property type="match status" value="1"/>
</dbReference>
<accession>A0A9Q0SJT1</accession>
<protein>
    <submittedName>
        <fullName evidence="5">LIPID TRANSFER PROTEIN</fullName>
    </submittedName>
</protein>
<dbReference type="PANTHER" id="PTHR33191">
    <property type="entry name" value="RIPENING-RELATED PROTEIN 2-RELATED"/>
    <property type="match status" value="1"/>
</dbReference>
<dbReference type="EMBL" id="JAPFFK010000020">
    <property type="protein sequence ID" value="KAJ6679650.1"/>
    <property type="molecule type" value="Genomic_DNA"/>
</dbReference>
<dbReference type="Proteomes" id="UP001151532">
    <property type="component" value="Chromosome 14"/>
</dbReference>
<reference evidence="5" key="1">
    <citation type="submission" date="2022-11" db="EMBL/GenBank/DDBJ databases">
        <authorList>
            <person name="Hyden B.L."/>
            <person name="Feng K."/>
            <person name="Yates T."/>
            <person name="Jawdy S."/>
            <person name="Smart L.B."/>
            <person name="Muchero W."/>
        </authorList>
    </citation>
    <scope>NUCLEOTIDE SEQUENCE</scope>
    <source>
        <tissue evidence="5">Shoot tip</tissue>
    </source>
</reference>
<keyword evidence="4" id="KW-0732">Signal</keyword>
<dbReference type="CDD" id="cd22270">
    <property type="entry name" value="DPBB_kiwellin-like"/>
    <property type="match status" value="1"/>
</dbReference>
<dbReference type="Gene3D" id="2.40.40.10">
    <property type="entry name" value="RlpA-like domain"/>
    <property type="match status" value="1"/>
</dbReference>
<evidence type="ECO:0000256" key="4">
    <source>
        <dbReference type="ARBA" id="ARBA00022729"/>
    </source>
</evidence>
<proteinExistence type="inferred from homology"/>
<organism evidence="5 6">
    <name type="scientific">Salix purpurea</name>
    <name type="common">Purple osier willow</name>
    <dbReference type="NCBI Taxonomy" id="77065"/>
    <lineage>
        <taxon>Eukaryota</taxon>
        <taxon>Viridiplantae</taxon>
        <taxon>Streptophyta</taxon>
        <taxon>Embryophyta</taxon>
        <taxon>Tracheophyta</taxon>
        <taxon>Spermatophyta</taxon>
        <taxon>Magnoliopsida</taxon>
        <taxon>eudicotyledons</taxon>
        <taxon>Gunneridae</taxon>
        <taxon>Pentapetalae</taxon>
        <taxon>rosids</taxon>
        <taxon>fabids</taxon>
        <taxon>Malpighiales</taxon>
        <taxon>Salicaceae</taxon>
        <taxon>Saliceae</taxon>
        <taxon>Salix</taxon>
    </lineage>
</organism>
<dbReference type="Pfam" id="PF24300">
    <property type="entry name" value="KWL1"/>
    <property type="match status" value="1"/>
</dbReference>
<name>A0A9Q0SJT1_SALPP</name>
<dbReference type="GO" id="GO:0005576">
    <property type="term" value="C:extracellular region"/>
    <property type="evidence" value="ECO:0007669"/>
    <property type="project" value="UniProtKB-SubCell"/>
</dbReference>